<dbReference type="InParanoid" id="Q22DX2"/>
<dbReference type="PANTHER" id="PTHR12411">
    <property type="entry name" value="CYSTEINE PROTEASE FAMILY C1-RELATED"/>
    <property type="match status" value="1"/>
</dbReference>
<sequence length="358" mass="40883">MWNKQKSVVIIFILILLVTGQQNDNQNNFNKKHQHHKKFKVFKNTYSKVYESKEVEQFRFATFVENLKEIDRLNAEVTTAQFDISFFSDFTKEEFLNLFTGAHKPAMSDQDQLQNNNNSNNQNDQSNNQKSSDKSNQNEQKQIEESIPSSWDIRTDGPGLLQPVENQGQCGSCWAFSTSGAVESYYSAKKNITLNLSKQQLVDCVYDHGGCDGGWFNDAFKYIQSVGIVLNATYYPYINKDQTEPCQLSKLPKGTSFYQIQGYKKLENDTSVIKQAIMQNGALSIAVDATYWANYKSGIFTQKEKPQINHAVTLIGWGSDYWLLRNSWGSSWGEQGYIKVTNTGYSGIFPQYTYSPIK</sequence>
<feature type="compositionally biased region" description="Low complexity" evidence="4">
    <location>
        <begin position="108"/>
        <end position="140"/>
    </location>
</feature>
<evidence type="ECO:0000256" key="4">
    <source>
        <dbReference type="SAM" id="MobiDB-lite"/>
    </source>
</evidence>
<evidence type="ECO:0000256" key="3">
    <source>
        <dbReference type="ARBA" id="ARBA00023157"/>
    </source>
</evidence>
<dbReference type="KEGG" id="tet:TTHERM_00925870"/>
<evidence type="ECO:0000256" key="1">
    <source>
        <dbReference type="ARBA" id="ARBA00008455"/>
    </source>
</evidence>
<dbReference type="Pfam" id="PF00112">
    <property type="entry name" value="Peptidase_C1"/>
    <property type="match status" value="1"/>
</dbReference>
<dbReference type="EMBL" id="GG662513">
    <property type="protein sequence ID" value="EAR83540.1"/>
    <property type="molecule type" value="Genomic_DNA"/>
</dbReference>
<protein>
    <submittedName>
        <fullName evidence="8">Papain family cysteine protease</fullName>
    </submittedName>
</protein>
<keyword evidence="3" id="KW-1015">Disulfide bond</keyword>
<comment type="similarity">
    <text evidence="1">Belongs to the peptidase C1 family.</text>
</comment>
<dbReference type="OMA" id="PNINIPW"/>
<dbReference type="InterPro" id="IPR025661">
    <property type="entry name" value="Pept_asp_AS"/>
</dbReference>
<gene>
    <name evidence="8" type="ORF">TTHERM_00925870</name>
</gene>
<evidence type="ECO:0000259" key="6">
    <source>
        <dbReference type="SMART" id="SM00645"/>
    </source>
</evidence>
<dbReference type="InterPro" id="IPR038765">
    <property type="entry name" value="Papain-like_cys_pep_sf"/>
</dbReference>
<dbReference type="GeneID" id="7837345"/>
<dbReference type="GO" id="GO:0008234">
    <property type="term" value="F:cysteine-type peptidase activity"/>
    <property type="evidence" value="ECO:0007669"/>
    <property type="project" value="InterPro"/>
</dbReference>
<keyword evidence="9" id="KW-1185">Reference proteome</keyword>
<dbReference type="PROSITE" id="PS00139">
    <property type="entry name" value="THIOL_PROTEASE_CYS"/>
    <property type="match status" value="1"/>
</dbReference>
<dbReference type="PRINTS" id="PR00705">
    <property type="entry name" value="PAPAIN"/>
</dbReference>
<proteinExistence type="inferred from homology"/>
<dbReference type="PROSITE" id="PS00639">
    <property type="entry name" value="THIOL_PROTEASE_HIS"/>
    <property type="match status" value="1"/>
</dbReference>
<dbReference type="InterPro" id="IPR025660">
    <property type="entry name" value="Pept_his_AS"/>
</dbReference>
<keyword evidence="2" id="KW-0865">Zymogen</keyword>
<evidence type="ECO:0000256" key="2">
    <source>
        <dbReference type="ARBA" id="ARBA00023145"/>
    </source>
</evidence>
<accession>Q22DX2</accession>
<dbReference type="SUPFAM" id="SSF54001">
    <property type="entry name" value="Cysteine proteinases"/>
    <property type="match status" value="1"/>
</dbReference>
<dbReference type="InterPro" id="IPR000668">
    <property type="entry name" value="Peptidase_C1A_C"/>
</dbReference>
<organism evidence="8 9">
    <name type="scientific">Tetrahymena thermophila (strain SB210)</name>
    <dbReference type="NCBI Taxonomy" id="312017"/>
    <lineage>
        <taxon>Eukaryota</taxon>
        <taxon>Sar</taxon>
        <taxon>Alveolata</taxon>
        <taxon>Ciliophora</taxon>
        <taxon>Intramacronucleata</taxon>
        <taxon>Oligohymenophorea</taxon>
        <taxon>Hymenostomatida</taxon>
        <taxon>Tetrahymenina</taxon>
        <taxon>Tetrahymenidae</taxon>
        <taxon>Tetrahymena</taxon>
    </lineage>
</organism>
<dbReference type="CDD" id="cd02248">
    <property type="entry name" value="Peptidase_C1A"/>
    <property type="match status" value="1"/>
</dbReference>
<dbReference type="InterPro" id="IPR013128">
    <property type="entry name" value="Peptidase_C1A"/>
</dbReference>
<dbReference type="InterPro" id="IPR000169">
    <property type="entry name" value="Pept_cys_AS"/>
</dbReference>
<feature type="signal peptide" evidence="5">
    <location>
        <begin position="1"/>
        <end position="20"/>
    </location>
</feature>
<dbReference type="PROSITE" id="PS00640">
    <property type="entry name" value="THIOL_PROTEASE_ASN"/>
    <property type="match status" value="1"/>
</dbReference>
<evidence type="ECO:0000313" key="8">
    <source>
        <dbReference type="EMBL" id="EAR83540.1"/>
    </source>
</evidence>
<dbReference type="InterPro" id="IPR039417">
    <property type="entry name" value="Peptidase_C1A_papain-like"/>
</dbReference>
<name>Q22DX2_TETTS</name>
<reference evidence="9" key="1">
    <citation type="journal article" date="2006" name="PLoS Biol.">
        <title>Macronuclear genome sequence of the ciliate Tetrahymena thermophila, a model eukaryote.</title>
        <authorList>
            <person name="Eisen J.A."/>
            <person name="Coyne R.S."/>
            <person name="Wu M."/>
            <person name="Wu D."/>
            <person name="Thiagarajan M."/>
            <person name="Wortman J.R."/>
            <person name="Badger J.H."/>
            <person name="Ren Q."/>
            <person name="Amedeo P."/>
            <person name="Jones K.M."/>
            <person name="Tallon L.J."/>
            <person name="Delcher A.L."/>
            <person name="Salzberg S.L."/>
            <person name="Silva J.C."/>
            <person name="Haas B.J."/>
            <person name="Majoros W.H."/>
            <person name="Farzad M."/>
            <person name="Carlton J.M."/>
            <person name="Smith R.K. Jr."/>
            <person name="Garg J."/>
            <person name="Pearlman R.E."/>
            <person name="Karrer K.M."/>
            <person name="Sun L."/>
            <person name="Manning G."/>
            <person name="Elde N.C."/>
            <person name="Turkewitz A.P."/>
            <person name="Asai D.J."/>
            <person name="Wilkes D.E."/>
            <person name="Wang Y."/>
            <person name="Cai H."/>
            <person name="Collins K."/>
            <person name="Stewart B.A."/>
            <person name="Lee S.R."/>
            <person name="Wilamowska K."/>
            <person name="Weinberg Z."/>
            <person name="Ruzzo W.L."/>
            <person name="Wloga D."/>
            <person name="Gaertig J."/>
            <person name="Frankel J."/>
            <person name="Tsao C.-C."/>
            <person name="Gorovsky M.A."/>
            <person name="Keeling P.J."/>
            <person name="Waller R.F."/>
            <person name="Patron N.J."/>
            <person name="Cherry J.M."/>
            <person name="Stover N.A."/>
            <person name="Krieger C.J."/>
            <person name="del Toro C."/>
            <person name="Ryder H.F."/>
            <person name="Williamson S.C."/>
            <person name="Barbeau R.A."/>
            <person name="Hamilton E.P."/>
            <person name="Orias E."/>
        </authorList>
    </citation>
    <scope>NUCLEOTIDE SEQUENCE [LARGE SCALE GENOMIC DNA]</scope>
    <source>
        <strain evidence="9">SB210</strain>
    </source>
</reference>
<dbReference type="HOGENOM" id="CLU_012184_1_3_1"/>
<dbReference type="AlphaFoldDB" id="Q22DX2"/>
<dbReference type="RefSeq" id="XP_001031203.1">
    <property type="nucleotide sequence ID" value="XM_001031203.1"/>
</dbReference>
<evidence type="ECO:0000259" key="7">
    <source>
        <dbReference type="SMART" id="SM00848"/>
    </source>
</evidence>
<feature type="domain" description="Cathepsin propeptide inhibitor" evidence="7">
    <location>
        <begin position="39"/>
        <end position="95"/>
    </location>
</feature>
<keyword evidence="8" id="KW-0378">Hydrolase</keyword>
<dbReference type="SMART" id="SM00645">
    <property type="entry name" value="Pept_C1"/>
    <property type="match status" value="1"/>
</dbReference>
<dbReference type="Pfam" id="PF08246">
    <property type="entry name" value="Inhibitor_I29"/>
    <property type="match status" value="1"/>
</dbReference>
<dbReference type="Gene3D" id="3.90.70.10">
    <property type="entry name" value="Cysteine proteinases"/>
    <property type="match status" value="1"/>
</dbReference>
<dbReference type="InterPro" id="IPR013201">
    <property type="entry name" value="Prot_inhib_I29"/>
</dbReference>
<keyword evidence="8" id="KW-0645">Protease</keyword>
<dbReference type="SMART" id="SM00848">
    <property type="entry name" value="Inhibitor_I29"/>
    <property type="match status" value="1"/>
</dbReference>
<evidence type="ECO:0000313" key="9">
    <source>
        <dbReference type="Proteomes" id="UP000009168"/>
    </source>
</evidence>
<dbReference type="GO" id="GO:0006508">
    <property type="term" value="P:proteolysis"/>
    <property type="evidence" value="ECO:0007669"/>
    <property type="project" value="UniProtKB-KW"/>
</dbReference>
<feature type="chain" id="PRO_5018549925" evidence="5">
    <location>
        <begin position="21"/>
        <end position="358"/>
    </location>
</feature>
<feature type="domain" description="Peptidase C1A papain C-terminal" evidence="6">
    <location>
        <begin position="147"/>
        <end position="357"/>
    </location>
</feature>
<dbReference type="Proteomes" id="UP000009168">
    <property type="component" value="Unassembled WGS sequence"/>
</dbReference>
<keyword evidence="5" id="KW-0732">Signal</keyword>
<dbReference type="OrthoDB" id="190265at2759"/>
<evidence type="ECO:0000256" key="5">
    <source>
        <dbReference type="SAM" id="SignalP"/>
    </source>
</evidence>
<dbReference type="eggNOG" id="KOG1543">
    <property type="taxonomic scope" value="Eukaryota"/>
</dbReference>
<feature type="region of interest" description="Disordered" evidence="4">
    <location>
        <begin position="107"/>
        <end position="158"/>
    </location>
</feature>